<accession>A0ACC1TAY6</accession>
<dbReference type="Proteomes" id="UP001148662">
    <property type="component" value="Unassembled WGS sequence"/>
</dbReference>
<gene>
    <name evidence="1" type="ORF">NM688_g1841</name>
</gene>
<evidence type="ECO:0000313" key="2">
    <source>
        <dbReference type="Proteomes" id="UP001148662"/>
    </source>
</evidence>
<proteinExistence type="predicted"/>
<name>A0ACC1TAY6_9APHY</name>
<evidence type="ECO:0000313" key="1">
    <source>
        <dbReference type="EMBL" id="KAJ3556755.1"/>
    </source>
</evidence>
<dbReference type="EMBL" id="JANHOG010000214">
    <property type="protein sequence ID" value="KAJ3556755.1"/>
    <property type="molecule type" value="Genomic_DNA"/>
</dbReference>
<protein>
    <submittedName>
        <fullName evidence="1">Uncharacterized protein</fullName>
    </submittedName>
</protein>
<comment type="caution">
    <text evidence="1">The sequence shown here is derived from an EMBL/GenBank/DDBJ whole genome shotgun (WGS) entry which is preliminary data.</text>
</comment>
<keyword evidence="2" id="KW-1185">Reference proteome</keyword>
<reference evidence="1" key="1">
    <citation type="submission" date="2022-07" db="EMBL/GenBank/DDBJ databases">
        <title>Genome Sequence of Phlebia brevispora.</title>
        <authorList>
            <person name="Buettner E."/>
        </authorList>
    </citation>
    <scope>NUCLEOTIDE SEQUENCE</scope>
    <source>
        <strain evidence="1">MPL23</strain>
    </source>
</reference>
<sequence length="125" mass="14932">MQALERSIARERAIREAEERDRIEMRSRLDIWDDDESDELFYTDRARWRTSRARRLATEEAADRESRIYEEREAENLRRESEAFLARQMDEMQALQDEQRKAGMLLDDGAPVKLKRISRANRAEG</sequence>
<organism evidence="1 2">
    <name type="scientific">Phlebia brevispora</name>
    <dbReference type="NCBI Taxonomy" id="194682"/>
    <lineage>
        <taxon>Eukaryota</taxon>
        <taxon>Fungi</taxon>
        <taxon>Dikarya</taxon>
        <taxon>Basidiomycota</taxon>
        <taxon>Agaricomycotina</taxon>
        <taxon>Agaricomycetes</taxon>
        <taxon>Polyporales</taxon>
        <taxon>Meruliaceae</taxon>
        <taxon>Phlebia</taxon>
    </lineage>
</organism>